<dbReference type="EMBL" id="JAQQAL010000035">
    <property type="protein sequence ID" value="MDC7227870.1"/>
    <property type="molecule type" value="Genomic_DNA"/>
</dbReference>
<dbReference type="Proteomes" id="UP001221217">
    <property type="component" value="Unassembled WGS sequence"/>
</dbReference>
<dbReference type="AlphaFoldDB" id="A0AAJ1MNK8"/>
<dbReference type="Gene3D" id="3.60.40.10">
    <property type="entry name" value="PPM-type phosphatase domain"/>
    <property type="match status" value="1"/>
</dbReference>
<dbReference type="InterPro" id="IPR036457">
    <property type="entry name" value="PPM-type-like_dom_sf"/>
</dbReference>
<dbReference type="SUPFAM" id="SSF81606">
    <property type="entry name" value="PP2C-like"/>
    <property type="match status" value="1"/>
</dbReference>
<organism evidence="2 3">
    <name type="scientific">Candidatus Thalassospirochaeta sargassi</name>
    <dbReference type="NCBI Taxonomy" id="3119039"/>
    <lineage>
        <taxon>Bacteria</taxon>
        <taxon>Pseudomonadati</taxon>
        <taxon>Spirochaetota</taxon>
        <taxon>Spirochaetia</taxon>
        <taxon>Spirochaetales</taxon>
        <taxon>Spirochaetaceae</taxon>
        <taxon>Candidatus Thalassospirochaeta</taxon>
    </lineage>
</organism>
<gene>
    <name evidence="2" type="ORF">PQJ61_13980</name>
</gene>
<evidence type="ECO:0000259" key="1">
    <source>
        <dbReference type="Pfam" id="PF07228"/>
    </source>
</evidence>
<feature type="domain" description="PPM-type phosphatase" evidence="1">
    <location>
        <begin position="32"/>
        <end position="227"/>
    </location>
</feature>
<comment type="caution">
    <text evidence="2">The sequence shown here is derived from an EMBL/GenBank/DDBJ whole genome shotgun (WGS) entry which is preliminary data.</text>
</comment>
<evidence type="ECO:0000313" key="2">
    <source>
        <dbReference type="EMBL" id="MDC7227870.1"/>
    </source>
</evidence>
<proteinExistence type="predicted"/>
<sequence>MNGFIEVDYAQNWKHSERIAGDVFLLSRDKTEGRIVCTLSDGLGSGVKANVLANLTATMGQKFTTSRMDIVDSARVIMKTLPTCRERKISYSTFTMVDINSSGVAKIVEYDNPPYMLIRNGKVLKIEKTVIPLENRFPGRTEQLYYSEVNLQNEDRLIFFSDGVSQSGMGTAKLPLGWRTPFIEEFVTAEINKDRNISARDLSRKITSRALLNDIQKAKDDITCAVVYPRKPRKLLLVSGPPIDPENDQHLLEKYEAFTGKKIICGGTTAGIIAEGLNTEIETDLRERTADIPPLSRMEGADLVTEGILTLSKTAEMLETKDSWVAMQTNAVRRLICMLMNTDEVHFLVGTKINEAHQDPSIPVELGLRRTIIHRIKTILESKYLKQTFLEYI</sequence>
<dbReference type="InterPro" id="IPR001932">
    <property type="entry name" value="PPM-type_phosphatase-like_dom"/>
</dbReference>
<accession>A0AAJ1MNK8</accession>
<dbReference type="Pfam" id="PF07228">
    <property type="entry name" value="SpoIIE"/>
    <property type="match status" value="1"/>
</dbReference>
<protein>
    <submittedName>
        <fullName evidence="2">SpoIIE family protein phosphatase</fullName>
    </submittedName>
</protein>
<evidence type="ECO:0000313" key="3">
    <source>
        <dbReference type="Proteomes" id="UP001221217"/>
    </source>
</evidence>
<reference evidence="2 3" key="1">
    <citation type="submission" date="2022-12" db="EMBL/GenBank/DDBJ databases">
        <title>Metagenome assembled genome from gulf of manar.</title>
        <authorList>
            <person name="Kohli P."/>
            <person name="Pk S."/>
            <person name="Venkata Ramana C."/>
            <person name="Sasikala C."/>
        </authorList>
    </citation>
    <scope>NUCLEOTIDE SEQUENCE [LARGE SCALE GENOMIC DNA]</scope>
    <source>
        <strain evidence="2">JB008</strain>
    </source>
</reference>
<name>A0AAJ1MNK8_9SPIO</name>